<organism evidence="1 2">
    <name type="scientific">Shimia marina</name>
    <dbReference type="NCBI Taxonomy" id="321267"/>
    <lineage>
        <taxon>Bacteria</taxon>
        <taxon>Pseudomonadati</taxon>
        <taxon>Pseudomonadota</taxon>
        <taxon>Alphaproteobacteria</taxon>
        <taxon>Rhodobacterales</taxon>
        <taxon>Roseobacteraceae</taxon>
    </lineage>
</organism>
<proteinExistence type="predicted"/>
<dbReference type="RefSeq" id="WP_058239140.1">
    <property type="nucleotide sequence ID" value="NZ_CYPW01000009.1"/>
</dbReference>
<dbReference type="STRING" id="321267.SHM7688_01337"/>
<evidence type="ECO:0000313" key="2">
    <source>
        <dbReference type="Proteomes" id="UP000054823"/>
    </source>
</evidence>
<dbReference type="OrthoDB" id="500593at2"/>
<name>A0A0P1ENM3_9RHOB</name>
<protein>
    <submittedName>
        <fullName evidence="1">Uncharacterized protein</fullName>
    </submittedName>
</protein>
<dbReference type="SUPFAM" id="SSF53955">
    <property type="entry name" value="Lysozyme-like"/>
    <property type="match status" value="1"/>
</dbReference>
<dbReference type="EMBL" id="CYPW01000009">
    <property type="protein sequence ID" value="CUH51898.1"/>
    <property type="molecule type" value="Genomic_DNA"/>
</dbReference>
<sequence length="190" mass="21229">MSEMVQRIVNSEARRNARGELVVYALRPEDGGGRYEVAGINERYHSEKAAELKALIEAGHPIQAEREAVRYIKEYTNTSGAISENPGLSYNLRDCAWNRGPTGAIKILQGALEVATDGHFGPISQAALTQASRDFTALLQSIRTSRENYERTRGRDESSIFWNGLKKRWNRVLTEGISYNDGTIELVPVM</sequence>
<gene>
    <name evidence="1" type="ORF">SHM7688_01337</name>
</gene>
<dbReference type="Gene3D" id="1.20.141.10">
    <property type="entry name" value="Chitosanase, subunit A, domain 1"/>
    <property type="match status" value="1"/>
</dbReference>
<dbReference type="AlphaFoldDB" id="A0A0P1ENM3"/>
<accession>A0A0P1ENM3</accession>
<evidence type="ECO:0000313" key="1">
    <source>
        <dbReference type="EMBL" id="CUH51898.1"/>
    </source>
</evidence>
<dbReference type="InterPro" id="IPR023346">
    <property type="entry name" value="Lysozyme-like_dom_sf"/>
</dbReference>
<reference evidence="1 2" key="1">
    <citation type="submission" date="2015-09" db="EMBL/GenBank/DDBJ databases">
        <authorList>
            <consortium name="Swine Surveillance"/>
        </authorList>
    </citation>
    <scope>NUCLEOTIDE SEQUENCE [LARGE SCALE GENOMIC DNA]</scope>
    <source>
        <strain evidence="1 2">CECT 7688</strain>
    </source>
</reference>
<dbReference type="Proteomes" id="UP000054823">
    <property type="component" value="Unassembled WGS sequence"/>
</dbReference>
<keyword evidence="2" id="KW-1185">Reference proteome</keyword>